<reference evidence="3" key="1">
    <citation type="submission" date="2019-08" db="EMBL/GenBank/DDBJ databases">
        <title>Genomic characterization of a novel candidate phylum (ARYD3) from a high temperature, high salinity tertiary oil reservoir in north central Oklahoma, USA.</title>
        <authorList>
            <person name="Youssef N.H."/>
            <person name="Yadav A."/>
            <person name="Elshahed M.S."/>
        </authorList>
    </citation>
    <scope>NUCLEOTIDE SEQUENCE [LARGE SCALE GENOMIC DNA]</scope>
    <source>
        <strain evidence="3">ARYD3</strain>
    </source>
</reference>
<name>A0A5D0MGB8_9BACT</name>
<feature type="signal peptide" evidence="2">
    <location>
        <begin position="1"/>
        <end position="22"/>
    </location>
</feature>
<keyword evidence="1" id="KW-0175">Coiled coil</keyword>
<dbReference type="AlphaFoldDB" id="A0A5D0MGB8"/>
<proteinExistence type="predicted"/>
<feature type="chain" id="PRO_5023102353" evidence="2">
    <location>
        <begin position="23"/>
        <end position="187"/>
    </location>
</feature>
<dbReference type="PANTHER" id="PTHR43628">
    <property type="entry name" value="ACTIVATOR OF C KINASE PROTEIN 1-RELATED"/>
    <property type="match status" value="1"/>
</dbReference>
<comment type="caution">
    <text evidence="3">The sequence shown here is derived from an EMBL/GenBank/DDBJ whole genome shotgun (WGS) entry which is preliminary data.</text>
</comment>
<dbReference type="SMART" id="SM00671">
    <property type="entry name" value="SEL1"/>
    <property type="match status" value="3"/>
</dbReference>
<gene>
    <name evidence="3" type="ORF">FXF47_03820</name>
</gene>
<feature type="coiled-coil region" evidence="1">
    <location>
        <begin position="135"/>
        <end position="162"/>
    </location>
</feature>
<dbReference type="InterPro" id="IPR052945">
    <property type="entry name" value="Mitotic_Regulator"/>
</dbReference>
<dbReference type="Gene3D" id="1.25.40.10">
    <property type="entry name" value="Tetratricopeptide repeat domain"/>
    <property type="match status" value="1"/>
</dbReference>
<accession>A0A5D0MGB8</accession>
<sequence length="187" mass="21853">MKRSFVLLLICIVMIFSLNSQDFDFIRQKAEEGNPVAQTRLGIYYYQGKNVEKNPETAFEWFMKGANQGFPLAQYYVGAMYRFGNGVEKDLKKAIIWFTKASNQNQARAQYMLAAMYYLGLGTDRDLIKAYYFYKLAERNKVKKAELMLNELKNIMSRSQIDKAEKMFLNRVKQVKKPNKKNSTNNN</sequence>
<keyword evidence="2" id="KW-0732">Signal</keyword>
<dbReference type="EMBL" id="VSIX01000033">
    <property type="protein sequence ID" value="TYB31452.1"/>
    <property type="molecule type" value="Genomic_DNA"/>
</dbReference>
<organism evidence="3 4">
    <name type="scientific">Candidatus Mcinerneyibacterium aminivorans</name>
    <dbReference type="NCBI Taxonomy" id="2703815"/>
    <lineage>
        <taxon>Bacteria</taxon>
        <taxon>Candidatus Macinerneyibacteriota</taxon>
        <taxon>Candidatus Mcinerneyibacteria</taxon>
        <taxon>Candidatus Mcinerneyibacteriales</taxon>
        <taxon>Candidatus Mcinerneyibacteriaceae</taxon>
        <taxon>Candidatus Mcinerneyibacterium</taxon>
    </lineage>
</organism>
<dbReference type="InterPro" id="IPR011990">
    <property type="entry name" value="TPR-like_helical_dom_sf"/>
</dbReference>
<protein>
    <submittedName>
        <fullName evidence="3">Sel1 repeat family protein</fullName>
    </submittedName>
</protein>
<dbReference type="PANTHER" id="PTHR43628:SF1">
    <property type="entry name" value="CHITIN SYNTHASE REGULATORY FACTOR 2-RELATED"/>
    <property type="match status" value="1"/>
</dbReference>
<evidence type="ECO:0000256" key="2">
    <source>
        <dbReference type="SAM" id="SignalP"/>
    </source>
</evidence>
<dbReference type="SUPFAM" id="SSF81901">
    <property type="entry name" value="HCP-like"/>
    <property type="match status" value="1"/>
</dbReference>
<dbReference type="Proteomes" id="UP000324143">
    <property type="component" value="Unassembled WGS sequence"/>
</dbReference>
<keyword evidence="4" id="KW-1185">Reference proteome</keyword>
<dbReference type="Pfam" id="PF08238">
    <property type="entry name" value="Sel1"/>
    <property type="match status" value="3"/>
</dbReference>
<evidence type="ECO:0000256" key="1">
    <source>
        <dbReference type="SAM" id="Coils"/>
    </source>
</evidence>
<evidence type="ECO:0000313" key="3">
    <source>
        <dbReference type="EMBL" id="TYB31452.1"/>
    </source>
</evidence>
<dbReference type="InterPro" id="IPR006597">
    <property type="entry name" value="Sel1-like"/>
</dbReference>
<evidence type="ECO:0000313" key="4">
    <source>
        <dbReference type="Proteomes" id="UP000324143"/>
    </source>
</evidence>